<dbReference type="OMA" id="MLLEQQW"/>
<keyword evidence="1" id="KW-0808">Transferase</keyword>
<dbReference type="Proteomes" id="UP000037923">
    <property type="component" value="Unassembled WGS sequence"/>
</dbReference>
<sequence length="1179" mass="132691">MILRPLLFLLYLGYVVVLLQRIGNRFFPGLRGPRWWEQTLQFFGRLPLLWRQRLQRFSSAFERVSFTCHIALVSYLFVFFVSSNPCMLRGFYRDPPRNELYTHNEVRTNTPTAPSLTSPAHDPRLLSPFPPRSALTAAFFCGRPTASSYDGYAGAAHAAYIHHDMDHDRFVVRTFGRGGTRVDLRRRTGIGRSTYEVFCGASVHAQTRTPLAPSQHYSGEDNWLNNPLLSAGTSSNDHHRLNVDFAVKKLAVPHASPEAADPFDADFTKADQGLRTHYRRYSRDEVLAKNRHMDFIYSYVNGSDVTRLFLKPFARESECSMRIAAVKLLWAELQRNTRAAVVTEGEFSSRMTALLFAAPTGACSVEKILSSSWTTYAALFQFRSSLVHAVARALQRNETPHRTFTNADLLATLESVFGTQLADDIDADSDELRHSMRGLLQHTRDWHRGRLSVVTPYANVPQWLNQSKGFFLRSLLADLHAQGGAGDDGPLGTADVAYVREAHTAQLHYTRVHVVDQRALMPPAPLTTVNSFVIEPFIYRLRNISAVFTFLNDDYLIMRDVDVAEFVNAYGGPVLRIEHVVAASMLHKLPRGEFWSGLAYNFLLLNRDLDRLPADHDEFIQPTVFAASKHQDGSKSNELRRGVLRTDWAAFTAAVEVRVGEHCRLDDVSRCAAQQTSSPFASWLACADGDARGQQSCRLPRVSRREGRSWTVDAAGTFARERRPPSQLYWRGAVQLPSLARWGDRVVERVVDDVIEQQPFIPASQPVDVAAAPTVETPVDRDNAIMTSVNAVRLTLEELRSSTVTARDVPPPDLRAHVERFAEILMSSELPRDKMRRTPPRLRKYRLRLDSHAPYVQCRNMWKYIHTRYAPDLNENMLLSTSRAVTDFLPPSTHTAHLLRHPWAGSSQYIPYLMAKEAWRLQAAGEEAPRSANEPPLFPVVDVALDNEDGCAPATYVGDALGDQRYNHFTDKERENNATKAAIRGYVDKVAFTNINSKFTKPEVGVVLRNFLEELFPTPMLLENGWQNGTDEPRVLLDVDGGNRTVSDPAYTLHHLRTAFHRLMRLPLILVSNDEEGFCPLLRSLRHAMPAFRGLRVVQVLVPPADGRSLYAARAAQRHAYRNFLPVTRCTLPPGRLTRVTLPAHSSTADAIVAGLRSAREGLEAEDWAAPALVALRGR</sequence>
<proteinExistence type="predicted"/>
<keyword evidence="2" id="KW-1133">Transmembrane helix</keyword>
<keyword evidence="4" id="KW-1185">Reference proteome</keyword>
<name>A0A0N0VER0_LEPPY</name>
<dbReference type="AlphaFoldDB" id="A0A0N0VER0"/>
<accession>A0A0N0VER0</accession>
<evidence type="ECO:0000313" key="3">
    <source>
        <dbReference type="EMBL" id="KPA79052.1"/>
    </source>
</evidence>
<feature type="non-terminal residue" evidence="3">
    <location>
        <position position="1179"/>
    </location>
</feature>
<gene>
    <name evidence="3" type="ORF">ABB37_05585</name>
</gene>
<reference evidence="3 4" key="1">
    <citation type="submission" date="2015-07" db="EMBL/GenBank/DDBJ databases">
        <title>High-quality genome of monoxenous trypanosomatid Leptomonas pyrrhocoris.</title>
        <authorList>
            <person name="Flegontov P."/>
            <person name="Butenko A."/>
            <person name="Firsov S."/>
            <person name="Vlcek C."/>
            <person name="Logacheva M.D."/>
            <person name="Field M."/>
            <person name="Filatov D."/>
            <person name="Flegontova O."/>
            <person name="Gerasimov E."/>
            <person name="Jackson A.P."/>
            <person name="Kelly S."/>
            <person name="Opperdoes F."/>
            <person name="O'Reilly A."/>
            <person name="Votypka J."/>
            <person name="Yurchenko V."/>
            <person name="Lukes J."/>
        </authorList>
    </citation>
    <scope>NUCLEOTIDE SEQUENCE [LARGE SCALE GENOMIC DNA]</scope>
    <source>
        <strain evidence="3">H10</strain>
    </source>
</reference>
<dbReference type="GO" id="GO:0016740">
    <property type="term" value="F:transferase activity"/>
    <property type="evidence" value="ECO:0007669"/>
    <property type="project" value="UniProtKB-KW"/>
</dbReference>
<protein>
    <submittedName>
        <fullName evidence="3">Unspecified product</fullName>
    </submittedName>
</protein>
<dbReference type="GeneID" id="26905875"/>
<evidence type="ECO:0000313" key="4">
    <source>
        <dbReference type="Proteomes" id="UP000037923"/>
    </source>
</evidence>
<dbReference type="PANTHER" id="PTHR24045">
    <property type="match status" value="1"/>
</dbReference>
<feature type="transmembrane region" description="Helical" evidence="2">
    <location>
        <begin position="6"/>
        <end position="24"/>
    </location>
</feature>
<dbReference type="GO" id="GO:0005794">
    <property type="term" value="C:Golgi apparatus"/>
    <property type="evidence" value="ECO:0007669"/>
    <property type="project" value="TreeGrafter"/>
</dbReference>
<comment type="caution">
    <text evidence="3">The sequence shown here is derived from an EMBL/GenBank/DDBJ whole genome shotgun (WGS) entry which is preliminary data.</text>
</comment>
<evidence type="ECO:0000256" key="1">
    <source>
        <dbReference type="ARBA" id="ARBA00022679"/>
    </source>
</evidence>
<keyword evidence="2" id="KW-0472">Membrane</keyword>
<dbReference type="RefSeq" id="XP_015657491.1">
    <property type="nucleotide sequence ID" value="XM_015803666.1"/>
</dbReference>
<dbReference type="VEuPathDB" id="TriTrypDB:LpyrH10_11_0500"/>
<dbReference type="OrthoDB" id="263283at2759"/>
<keyword evidence="2" id="KW-0812">Transmembrane</keyword>
<dbReference type="EMBL" id="LGTL01000011">
    <property type="protein sequence ID" value="KPA79052.1"/>
    <property type="molecule type" value="Genomic_DNA"/>
</dbReference>
<evidence type="ECO:0000256" key="2">
    <source>
        <dbReference type="SAM" id="Phobius"/>
    </source>
</evidence>
<dbReference type="PANTHER" id="PTHR24045:SF0">
    <property type="entry name" value="N-ACETYLGLUCOSAMINE-1-PHOSPHOTRANSFERASE SUBUNITS ALPHA_BETA"/>
    <property type="match status" value="1"/>
</dbReference>
<organism evidence="3 4">
    <name type="scientific">Leptomonas pyrrhocoris</name>
    <name type="common">Firebug parasite</name>
    <dbReference type="NCBI Taxonomy" id="157538"/>
    <lineage>
        <taxon>Eukaryota</taxon>
        <taxon>Discoba</taxon>
        <taxon>Euglenozoa</taxon>
        <taxon>Kinetoplastea</taxon>
        <taxon>Metakinetoplastina</taxon>
        <taxon>Trypanosomatida</taxon>
        <taxon>Trypanosomatidae</taxon>
        <taxon>Leishmaniinae</taxon>
        <taxon>Leptomonas</taxon>
    </lineage>
</organism>
<dbReference type="InterPro" id="IPR047141">
    <property type="entry name" value="Stealth"/>
</dbReference>